<organism evidence="1 2">
    <name type="scientific">Eumeta variegata</name>
    <name type="common">Bagworm moth</name>
    <name type="synonym">Eumeta japonica</name>
    <dbReference type="NCBI Taxonomy" id="151549"/>
    <lineage>
        <taxon>Eukaryota</taxon>
        <taxon>Metazoa</taxon>
        <taxon>Ecdysozoa</taxon>
        <taxon>Arthropoda</taxon>
        <taxon>Hexapoda</taxon>
        <taxon>Insecta</taxon>
        <taxon>Pterygota</taxon>
        <taxon>Neoptera</taxon>
        <taxon>Endopterygota</taxon>
        <taxon>Lepidoptera</taxon>
        <taxon>Glossata</taxon>
        <taxon>Ditrysia</taxon>
        <taxon>Tineoidea</taxon>
        <taxon>Psychidae</taxon>
        <taxon>Oiketicinae</taxon>
        <taxon>Eumeta</taxon>
    </lineage>
</organism>
<proteinExistence type="predicted"/>
<accession>A0A4C1VZK7</accession>
<dbReference type="EMBL" id="BGZK01000456">
    <property type="protein sequence ID" value="GBP44686.1"/>
    <property type="molecule type" value="Genomic_DNA"/>
</dbReference>
<dbReference type="Proteomes" id="UP000299102">
    <property type="component" value="Unassembled WGS sequence"/>
</dbReference>
<sequence>MRLINDHPFYKMSNISGPAPPHKPNVVLGSIPAAMVESFQSCHPFGDRVSLNDQHYRSISKISKNVVEEPLFLLKKLYEQVEDGQH</sequence>
<keyword evidence="2" id="KW-1185">Reference proteome</keyword>
<gene>
    <name evidence="1" type="ORF">EVAR_44214_1</name>
</gene>
<name>A0A4C1VZK7_EUMVA</name>
<reference evidence="1 2" key="1">
    <citation type="journal article" date="2019" name="Commun. Biol.">
        <title>The bagworm genome reveals a unique fibroin gene that provides high tensile strength.</title>
        <authorList>
            <person name="Kono N."/>
            <person name="Nakamura H."/>
            <person name="Ohtoshi R."/>
            <person name="Tomita M."/>
            <person name="Numata K."/>
            <person name="Arakawa K."/>
        </authorList>
    </citation>
    <scope>NUCLEOTIDE SEQUENCE [LARGE SCALE GENOMIC DNA]</scope>
</reference>
<comment type="caution">
    <text evidence="1">The sequence shown here is derived from an EMBL/GenBank/DDBJ whole genome shotgun (WGS) entry which is preliminary data.</text>
</comment>
<protein>
    <submittedName>
        <fullName evidence="1">Uncharacterized protein</fullName>
    </submittedName>
</protein>
<evidence type="ECO:0000313" key="2">
    <source>
        <dbReference type="Proteomes" id="UP000299102"/>
    </source>
</evidence>
<dbReference type="AlphaFoldDB" id="A0A4C1VZK7"/>
<evidence type="ECO:0000313" key="1">
    <source>
        <dbReference type="EMBL" id="GBP44686.1"/>
    </source>
</evidence>